<protein>
    <submittedName>
        <fullName evidence="3">Transposase</fullName>
    </submittedName>
</protein>
<evidence type="ECO:0000313" key="3">
    <source>
        <dbReference type="EMBL" id="MDG3005874.1"/>
    </source>
</evidence>
<reference evidence="3 5" key="1">
    <citation type="submission" date="2023-03" db="EMBL/GenBank/DDBJ databases">
        <title>Paludisphaera mucosa sp. nov. a novel planctomycete from northern fen.</title>
        <authorList>
            <person name="Ivanova A."/>
        </authorList>
    </citation>
    <scope>NUCLEOTIDE SEQUENCE [LARGE SCALE GENOMIC DNA]</scope>
    <source>
        <strain evidence="3 5">Pla2</strain>
    </source>
</reference>
<accession>A0ABT6FE75</accession>
<comment type="caution">
    <text evidence="3">The sequence shown here is derived from an EMBL/GenBank/DDBJ whole genome shotgun (WGS) entry which is preliminary data.</text>
</comment>
<organism evidence="3 5">
    <name type="scientific">Paludisphaera mucosa</name>
    <dbReference type="NCBI Taxonomy" id="3030827"/>
    <lineage>
        <taxon>Bacteria</taxon>
        <taxon>Pseudomonadati</taxon>
        <taxon>Planctomycetota</taxon>
        <taxon>Planctomycetia</taxon>
        <taxon>Isosphaerales</taxon>
        <taxon>Isosphaeraceae</taxon>
        <taxon>Paludisphaera</taxon>
    </lineage>
</organism>
<keyword evidence="5" id="KW-1185">Reference proteome</keyword>
<dbReference type="RefSeq" id="WP_277864356.1">
    <property type="nucleotide sequence ID" value="NZ_JARRAG010000002.1"/>
</dbReference>
<dbReference type="EMBL" id="JARRAG010000002">
    <property type="protein sequence ID" value="MDG3005389.1"/>
    <property type="molecule type" value="Genomic_DNA"/>
</dbReference>
<sequence>MTTATRVCPGCDRPLWAAYKGRRVVATLEGLTRFAVQVRRCRDADCPRHNVSLRAEAEGAIALPQQEFGLDVIALVGRLRHVEHRGVAEIHAELTRRGVGICVRSVSCLLDRYDELLALSLSDPARLRRVVAEAGRVILAIDGLQPDVGHEVLWVIRDVLSGEILLARSLLSSCRADLAKLLGEVRSALQPEAEGAAGVPIVGVISDGQHSIRDAVAEALPGVPHQLCQFHYLREAARPIYEADRHAKVTLKKKVRGIRPIERAVEGRDDDEATAIRGYCAAVRTSLTDDGRPPLAASGLVLRDRLAKVAEGLDEVGAKKGLPKELTRLRAILAGGLEATDSAWPEVRAAFGRVHRAAAILRNKAGLDAAGVRRRFVGLMGEIGRHRDAAGGLDDAVGHFLKVTRSYWPGLFACYDTAGLPRTNNDLEQLFGSYRHHERRCSGRKVASPGMVVRGSVRLVSATATRLRPIERADLVPSDLAAWRALRGGLERRQEVRKMGHRFRRDPAAYLLSLKEIMIKPALPS</sequence>
<dbReference type="EMBL" id="JARRAG010000002">
    <property type="protein sequence ID" value="MDG3005157.1"/>
    <property type="molecule type" value="Genomic_DNA"/>
</dbReference>
<evidence type="ECO:0000313" key="5">
    <source>
        <dbReference type="Proteomes" id="UP001216907"/>
    </source>
</evidence>
<dbReference type="EMBL" id="JARRAG010000002">
    <property type="protein sequence ID" value="MDG3005874.1"/>
    <property type="molecule type" value="Genomic_DNA"/>
</dbReference>
<proteinExistence type="predicted"/>
<dbReference type="Proteomes" id="UP001216907">
    <property type="component" value="Unassembled WGS sequence"/>
</dbReference>
<gene>
    <name evidence="1" type="ORF">PZE19_15320</name>
    <name evidence="2" type="ORF">PZE19_16480</name>
    <name evidence="3" type="ORF">PZE19_18975</name>
    <name evidence="4" type="ORF">PZE19_19085</name>
</gene>
<name>A0ABT6FE75_9BACT</name>
<evidence type="ECO:0000313" key="1">
    <source>
        <dbReference type="EMBL" id="MDG3005157.1"/>
    </source>
</evidence>
<evidence type="ECO:0000313" key="4">
    <source>
        <dbReference type="EMBL" id="MDG3005893.1"/>
    </source>
</evidence>
<dbReference type="EMBL" id="JARRAG010000002">
    <property type="protein sequence ID" value="MDG3005893.1"/>
    <property type="molecule type" value="Genomic_DNA"/>
</dbReference>
<evidence type="ECO:0000313" key="2">
    <source>
        <dbReference type="EMBL" id="MDG3005389.1"/>
    </source>
</evidence>